<evidence type="ECO:0000313" key="1">
    <source>
        <dbReference type="EMBL" id="KIJ45981.1"/>
    </source>
</evidence>
<name>A0A0C9W411_SPHS4</name>
<gene>
    <name evidence="1" type="ORF">M422DRAFT_120495</name>
</gene>
<keyword evidence="2" id="KW-1185">Reference proteome</keyword>
<dbReference type="HOGENOM" id="CLU_013084_0_1_1"/>
<dbReference type="OrthoDB" id="2676448at2759"/>
<dbReference type="Proteomes" id="UP000054279">
    <property type="component" value="Unassembled WGS sequence"/>
</dbReference>
<feature type="non-terminal residue" evidence="1">
    <location>
        <position position="188"/>
    </location>
</feature>
<evidence type="ECO:0000313" key="2">
    <source>
        <dbReference type="Proteomes" id="UP000054279"/>
    </source>
</evidence>
<reference evidence="1 2" key="1">
    <citation type="submission" date="2014-06" db="EMBL/GenBank/DDBJ databases">
        <title>Evolutionary Origins and Diversification of the Mycorrhizal Mutualists.</title>
        <authorList>
            <consortium name="DOE Joint Genome Institute"/>
            <consortium name="Mycorrhizal Genomics Consortium"/>
            <person name="Kohler A."/>
            <person name="Kuo A."/>
            <person name="Nagy L.G."/>
            <person name="Floudas D."/>
            <person name="Copeland A."/>
            <person name="Barry K.W."/>
            <person name="Cichocki N."/>
            <person name="Veneault-Fourrey C."/>
            <person name="LaButti K."/>
            <person name="Lindquist E.A."/>
            <person name="Lipzen A."/>
            <person name="Lundell T."/>
            <person name="Morin E."/>
            <person name="Murat C."/>
            <person name="Riley R."/>
            <person name="Ohm R."/>
            <person name="Sun H."/>
            <person name="Tunlid A."/>
            <person name="Henrissat B."/>
            <person name="Grigoriev I.V."/>
            <person name="Hibbett D.S."/>
            <person name="Martin F."/>
        </authorList>
    </citation>
    <scope>NUCLEOTIDE SEQUENCE [LARGE SCALE GENOMIC DNA]</scope>
    <source>
        <strain evidence="1 2">SS14</strain>
    </source>
</reference>
<feature type="non-terminal residue" evidence="1">
    <location>
        <position position="1"/>
    </location>
</feature>
<organism evidence="1 2">
    <name type="scientific">Sphaerobolus stellatus (strain SS14)</name>
    <dbReference type="NCBI Taxonomy" id="990650"/>
    <lineage>
        <taxon>Eukaryota</taxon>
        <taxon>Fungi</taxon>
        <taxon>Dikarya</taxon>
        <taxon>Basidiomycota</taxon>
        <taxon>Agaricomycotina</taxon>
        <taxon>Agaricomycetes</taxon>
        <taxon>Phallomycetidae</taxon>
        <taxon>Geastrales</taxon>
        <taxon>Sphaerobolaceae</taxon>
        <taxon>Sphaerobolus</taxon>
    </lineage>
</organism>
<dbReference type="EMBL" id="KN837109">
    <property type="protein sequence ID" value="KIJ45981.1"/>
    <property type="molecule type" value="Genomic_DNA"/>
</dbReference>
<protein>
    <submittedName>
        <fullName evidence="1">Uncharacterized protein</fullName>
    </submittedName>
</protein>
<accession>A0A0C9W411</accession>
<sequence>LNLKDYHAALDHLERLVVQRLFELTKLNMSGTAYKLRVQIAAGIKRHSEAIRNALATYNKFARLVTPPHEALSLDTVIKYSFLGEFELLRFSREDICDCPWAKPAIREGVMSYYKLLCARKEIERLNIEVPHLLTSIQDELASFPVYIQDLKETDPPLAHEISLRWSLRRRINSQHLENIQKIMKLPG</sequence>
<dbReference type="AlphaFoldDB" id="A0A0C9W411"/>
<proteinExistence type="predicted"/>